<keyword evidence="7" id="KW-0121">Carboxypeptidase</keyword>
<evidence type="ECO:0000256" key="2">
    <source>
        <dbReference type="ARBA" id="ARBA00022670"/>
    </source>
</evidence>
<feature type="chain" id="PRO_5023914443" evidence="6">
    <location>
        <begin position="19"/>
        <end position="480"/>
    </location>
</feature>
<accession>A0A5K1UEC6</accession>
<dbReference type="VEuPathDB" id="AmoebaDB:EHI_037190"/>
<dbReference type="PANTHER" id="PTHR11010:SF117">
    <property type="entry name" value="SERINE PROTEASE 16"/>
    <property type="match status" value="1"/>
</dbReference>
<evidence type="ECO:0000256" key="1">
    <source>
        <dbReference type="ARBA" id="ARBA00011079"/>
    </source>
</evidence>
<dbReference type="GO" id="GO:0008239">
    <property type="term" value="F:dipeptidyl-peptidase activity"/>
    <property type="evidence" value="ECO:0007669"/>
    <property type="project" value="TreeGrafter"/>
</dbReference>
<comment type="caution">
    <text evidence="7">The sequence shown here is derived from an EMBL/GenBank/DDBJ whole genome shotgun (WGS) entry which is preliminary data.</text>
</comment>
<dbReference type="InterPro" id="IPR008758">
    <property type="entry name" value="Peptidase_S28"/>
</dbReference>
<evidence type="ECO:0000256" key="4">
    <source>
        <dbReference type="ARBA" id="ARBA00022801"/>
    </source>
</evidence>
<name>A0A5K1UEC6_ENTHI</name>
<dbReference type="AlphaFoldDB" id="A0A5K1UEC6"/>
<dbReference type="InterPro" id="IPR029058">
    <property type="entry name" value="AB_hydrolase_fold"/>
</dbReference>
<protein>
    <submittedName>
        <fullName evidence="7">Serine carboxypeptidase s28 family protein</fullName>
    </submittedName>
</protein>
<evidence type="ECO:0000256" key="5">
    <source>
        <dbReference type="ARBA" id="ARBA00023180"/>
    </source>
</evidence>
<evidence type="ECO:0000256" key="6">
    <source>
        <dbReference type="SAM" id="SignalP"/>
    </source>
</evidence>
<proteinExistence type="inferred from homology"/>
<organism evidence="7 8">
    <name type="scientific">Entamoeba histolytica</name>
    <dbReference type="NCBI Taxonomy" id="5759"/>
    <lineage>
        <taxon>Eukaryota</taxon>
        <taxon>Amoebozoa</taxon>
        <taxon>Evosea</taxon>
        <taxon>Archamoebae</taxon>
        <taxon>Mastigamoebida</taxon>
        <taxon>Entamoebidae</taxon>
        <taxon>Entamoeba</taxon>
    </lineage>
</organism>
<dbReference type="PANTHER" id="PTHR11010">
    <property type="entry name" value="PROTEASE S28 PRO-X CARBOXYPEPTIDASE-RELATED"/>
    <property type="match status" value="1"/>
</dbReference>
<dbReference type="GO" id="GO:0006508">
    <property type="term" value="P:proteolysis"/>
    <property type="evidence" value="ECO:0007669"/>
    <property type="project" value="UniProtKB-KW"/>
</dbReference>
<dbReference type="Pfam" id="PF05577">
    <property type="entry name" value="Peptidase_S28"/>
    <property type="match status" value="1"/>
</dbReference>
<dbReference type="GO" id="GO:0070008">
    <property type="term" value="F:serine-type exopeptidase activity"/>
    <property type="evidence" value="ECO:0007669"/>
    <property type="project" value="InterPro"/>
</dbReference>
<dbReference type="VEuPathDB" id="AmoebaDB:EHI5A_114920"/>
<evidence type="ECO:0000313" key="8">
    <source>
        <dbReference type="Proteomes" id="UP000078387"/>
    </source>
</evidence>
<dbReference type="FunFam" id="1.20.120.980:FF:000015">
    <property type="entry name" value="Serine carboxypeptidase (S28) family protein"/>
    <property type="match status" value="1"/>
</dbReference>
<dbReference type="InterPro" id="IPR042269">
    <property type="entry name" value="Ser_carbopepase_S28_SKS"/>
</dbReference>
<dbReference type="OMA" id="TISHAIC"/>
<keyword evidence="5" id="KW-0325">Glycoprotein</keyword>
<dbReference type="Gene3D" id="1.20.120.980">
    <property type="entry name" value="Serine carboxypeptidase S28, SKS domain"/>
    <property type="match status" value="1"/>
</dbReference>
<keyword evidence="4" id="KW-0378">Hydrolase</keyword>
<feature type="signal peptide" evidence="6">
    <location>
        <begin position="1"/>
        <end position="18"/>
    </location>
</feature>
<dbReference type="VEuPathDB" id="AmoebaDB:EHI8A_119830"/>
<reference evidence="7 8" key="1">
    <citation type="submission" date="2016-05" db="EMBL/GenBank/DDBJ databases">
        <title>First whole genome sequencing of Entamoeba histolytica HM1:IMSS-clone-6.</title>
        <authorList>
            <person name="Mukherjee Avik.K."/>
            <person name="Izumyama S."/>
            <person name="Nakada-Tsukui K."/>
            <person name="Nozaki T."/>
        </authorList>
    </citation>
    <scope>NUCLEOTIDE SEQUENCE [LARGE SCALE GENOMIC DNA]</scope>
    <source>
        <strain evidence="7 8">HM1:IMSS clone 6</strain>
    </source>
</reference>
<sequence>MFLFILLFLSAYASLTLHQKQFYKRLSHSLKSDIPNVKTLTYTVPLDHFNANNQIDFDIQYFISTDYLDNNSPNAPLFVLLGGEGPEDETGLQNYFVVTDLAKKHKGLMLSVEHRFYGASTPSLEMDKLIYCTAEQALMDYVEVISHVQEENNLVGHPVIVLGGSYSGNLAAWMRQKYPNVVEGAWASSAPVEAVVDFYQYLEVVQNALPKNTADLLSFAFEQWDKMTTTEEGRKELGKIFNTCTEFGEKDIQTFAESIGTALSGYVQYNSSNWKPSYESTDSICAEINEDIVNKYPLFIKEKYNPEWADKECTPSSQEESYKTLQNTSTYAEGNEDASGRSWFFQTCIAYGYYQAVSEQSSVKWGKLNQLQGSIDMCKDIYGIDKDTLYNAVDHINVRYGGKKPCVTNVAFTNGNTDPWHALGVTESDHQEGNLVQLIDRTSHCSDLYSEKENDVPELKKARHNELKFFAQVLANVPQN</sequence>
<gene>
    <name evidence="7" type="ORF">CL6EHI_037190</name>
</gene>
<comment type="similarity">
    <text evidence="1">Belongs to the peptidase S28 family.</text>
</comment>
<dbReference type="GO" id="GO:0004180">
    <property type="term" value="F:carboxypeptidase activity"/>
    <property type="evidence" value="ECO:0007669"/>
    <property type="project" value="UniProtKB-KW"/>
</dbReference>
<keyword evidence="2" id="KW-0645">Protease</keyword>
<dbReference type="VEuPathDB" id="AmoebaDB:KM1_165840"/>
<keyword evidence="3 6" id="KW-0732">Signal</keyword>
<dbReference type="EMBL" id="BDEQ01000001">
    <property type="protein sequence ID" value="GAT97559.1"/>
    <property type="molecule type" value="Genomic_DNA"/>
</dbReference>
<dbReference type="SUPFAM" id="SSF53474">
    <property type="entry name" value="alpha/beta-Hydrolases"/>
    <property type="match status" value="1"/>
</dbReference>
<dbReference type="Gene3D" id="3.40.50.1820">
    <property type="entry name" value="alpha/beta hydrolase"/>
    <property type="match status" value="1"/>
</dbReference>
<dbReference type="VEuPathDB" id="AmoebaDB:EHI7A_110000"/>
<evidence type="ECO:0000313" key="7">
    <source>
        <dbReference type="EMBL" id="GAT97559.1"/>
    </source>
</evidence>
<evidence type="ECO:0000256" key="3">
    <source>
        <dbReference type="ARBA" id="ARBA00022729"/>
    </source>
</evidence>
<dbReference type="Proteomes" id="UP000078387">
    <property type="component" value="Unassembled WGS sequence"/>
</dbReference>